<dbReference type="AlphaFoldDB" id="A0A0L0NZ32"/>
<keyword evidence="1" id="KW-1133">Transmembrane helix</keyword>
<dbReference type="Proteomes" id="UP000037122">
    <property type="component" value="Unassembled WGS sequence"/>
</dbReference>
<keyword evidence="1" id="KW-0812">Transmembrane</keyword>
<organism evidence="2 3">
    <name type="scientific">Candidozyma auris</name>
    <name type="common">Yeast</name>
    <name type="synonym">Candida auris</name>
    <dbReference type="NCBI Taxonomy" id="498019"/>
    <lineage>
        <taxon>Eukaryota</taxon>
        <taxon>Fungi</taxon>
        <taxon>Dikarya</taxon>
        <taxon>Ascomycota</taxon>
        <taxon>Saccharomycotina</taxon>
        <taxon>Pichiomycetes</taxon>
        <taxon>Metschnikowiaceae</taxon>
        <taxon>Candidozyma</taxon>
    </lineage>
</organism>
<protein>
    <submittedName>
        <fullName evidence="2">Uncharacterized protein</fullName>
    </submittedName>
</protein>
<gene>
    <name evidence="2" type="ORF">QG37_03552</name>
</gene>
<sequence>MRWVGGALRQRVGAQSTALAMGTGGIALGGLRMGSGGIEK</sequence>
<accession>A0A0L0NZ32</accession>
<feature type="transmembrane region" description="Helical" evidence="1">
    <location>
        <begin position="12"/>
        <end position="31"/>
    </location>
</feature>
<dbReference type="EMBL" id="LGST01000023">
    <property type="protein sequence ID" value="KND99417.1"/>
    <property type="molecule type" value="Genomic_DNA"/>
</dbReference>
<comment type="caution">
    <text evidence="2">The sequence shown here is derived from an EMBL/GenBank/DDBJ whole genome shotgun (WGS) entry which is preliminary data.</text>
</comment>
<evidence type="ECO:0000313" key="2">
    <source>
        <dbReference type="EMBL" id="KND99417.1"/>
    </source>
</evidence>
<keyword evidence="1" id="KW-0472">Membrane</keyword>
<proteinExistence type="predicted"/>
<name>A0A0L0NZ32_CANAR</name>
<evidence type="ECO:0000256" key="1">
    <source>
        <dbReference type="SAM" id="Phobius"/>
    </source>
</evidence>
<reference evidence="3" key="1">
    <citation type="journal article" date="2015" name="BMC Genomics">
        <title>Draft genome of a commonly misdiagnosed multidrug resistant pathogen Candida auris.</title>
        <authorList>
            <person name="Chatterjee S."/>
            <person name="Alampalli S.V."/>
            <person name="Nageshan R.K."/>
            <person name="Chettiar S.T."/>
            <person name="Joshi S."/>
            <person name="Tatu U.S."/>
        </authorList>
    </citation>
    <scope>NUCLEOTIDE SEQUENCE [LARGE SCALE GENOMIC DNA]</scope>
    <source>
        <strain evidence="3">6684</strain>
    </source>
</reference>
<evidence type="ECO:0000313" key="3">
    <source>
        <dbReference type="Proteomes" id="UP000037122"/>
    </source>
</evidence>